<feature type="transmembrane region" description="Helical" evidence="1">
    <location>
        <begin position="190"/>
        <end position="206"/>
    </location>
</feature>
<comment type="caution">
    <text evidence="2">The sequence shown here is derived from an EMBL/GenBank/DDBJ whole genome shotgun (WGS) entry which is preliminary data.</text>
</comment>
<keyword evidence="3" id="KW-1185">Reference proteome</keyword>
<feature type="transmembrane region" description="Helical" evidence="1">
    <location>
        <begin position="117"/>
        <end position="135"/>
    </location>
</feature>
<organism evidence="2 3">
    <name type="scientific">Herbaspirillum huttiense subsp. lycopersici</name>
    <dbReference type="NCBI Taxonomy" id="3074428"/>
    <lineage>
        <taxon>Bacteria</taxon>
        <taxon>Pseudomonadati</taxon>
        <taxon>Pseudomonadota</taxon>
        <taxon>Betaproteobacteria</taxon>
        <taxon>Burkholderiales</taxon>
        <taxon>Oxalobacteraceae</taxon>
        <taxon>Herbaspirillum</taxon>
    </lineage>
</organism>
<accession>A0ABU2ETL5</accession>
<dbReference type="EMBL" id="JAVLSJ010000014">
    <property type="protein sequence ID" value="MDR9851142.1"/>
    <property type="molecule type" value="Genomic_DNA"/>
</dbReference>
<reference evidence="2" key="1">
    <citation type="submission" date="2023-09" db="EMBL/GenBank/DDBJ databases">
        <title>Description of first Herbaspirillum huttiense subsp. nephrolepsisexaltata and Herbaspirillum huttiense subsp. lycopersicon.</title>
        <authorList>
            <person name="Poudel M."/>
            <person name="Sharma A."/>
            <person name="Goss E."/>
            <person name="Tapia J.H."/>
            <person name="Harmon C.M."/>
            <person name="Jones J.B."/>
        </authorList>
    </citation>
    <scope>NUCLEOTIDE SEQUENCE</scope>
    <source>
        <strain evidence="2">SE1</strain>
    </source>
</reference>
<keyword evidence="1" id="KW-1133">Transmembrane helix</keyword>
<feature type="transmembrane region" description="Helical" evidence="1">
    <location>
        <begin position="426"/>
        <end position="451"/>
    </location>
</feature>
<dbReference type="RefSeq" id="WP_121039244.1">
    <property type="nucleotide sequence ID" value="NZ_JAVLSJ010000014.1"/>
</dbReference>
<protein>
    <recommendedName>
        <fullName evidence="4">Glycosyltransferase RgtA/B/C/D-like domain-containing protein</fullName>
    </recommendedName>
</protein>
<keyword evidence="1" id="KW-0472">Membrane</keyword>
<proteinExistence type="predicted"/>
<feature type="transmembrane region" description="Helical" evidence="1">
    <location>
        <begin position="397"/>
        <end position="414"/>
    </location>
</feature>
<evidence type="ECO:0000313" key="2">
    <source>
        <dbReference type="EMBL" id="MDR9851142.1"/>
    </source>
</evidence>
<evidence type="ECO:0000256" key="1">
    <source>
        <dbReference type="SAM" id="Phobius"/>
    </source>
</evidence>
<feature type="transmembrane region" description="Helical" evidence="1">
    <location>
        <begin position="218"/>
        <end position="241"/>
    </location>
</feature>
<feature type="transmembrane region" description="Helical" evidence="1">
    <location>
        <begin position="92"/>
        <end position="110"/>
    </location>
</feature>
<evidence type="ECO:0000313" key="3">
    <source>
        <dbReference type="Proteomes" id="UP001246576"/>
    </source>
</evidence>
<sequence length="454" mass="50784">MLNNSASKILLLKSAALLMAIGFAYFAFTQQYRAIFDPCNCADAYAYTKIGQLYAEHGFALHEWSKLRLYAYPLFIAAVDIAASWLAVDQGIALFAVQLAVYFSAVILLSGNLTKLVSLRVGNLVFFALTANVFLYPYLAISLSDGMSVSLLIFIAALIVHMQSSGLSAARVFLMGVLLGLGIMVRPANLYWLAMPVVLLGLFAWSERQGRGWHLLRFGAALLLGFFLAVLPQIIINYHFFDELTFLPVFKLGSFQIRSGILMIKYGTNMTGNGPPAMVYPNIWFNNAVPDLSWYFLHPWLGVRTMFLHLFSALDFDYLFCYIYDLRPKYRPVLFLYSQTVLFWGVVGFFAAARDIRVWEQRGGTKPRASVVFMALLLAAVLGWCAVTSISAVENRFSLPMVAILLPLAAWALIGHRWENRRSLILCGSLFCCYLIFAAWVSYTISSLVVLPNG</sequence>
<gene>
    <name evidence="2" type="ORF">RI048_23140</name>
</gene>
<feature type="transmembrane region" description="Helical" evidence="1">
    <location>
        <begin position="6"/>
        <end position="28"/>
    </location>
</feature>
<feature type="transmembrane region" description="Helical" evidence="1">
    <location>
        <begin position="334"/>
        <end position="352"/>
    </location>
</feature>
<name>A0ABU2ETL5_9BURK</name>
<dbReference type="Proteomes" id="UP001246576">
    <property type="component" value="Unassembled WGS sequence"/>
</dbReference>
<keyword evidence="1" id="KW-0812">Transmembrane</keyword>
<evidence type="ECO:0008006" key="4">
    <source>
        <dbReference type="Google" id="ProtNLM"/>
    </source>
</evidence>
<feature type="transmembrane region" description="Helical" evidence="1">
    <location>
        <begin position="372"/>
        <end position="391"/>
    </location>
</feature>
<feature type="transmembrane region" description="Helical" evidence="1">
    <location>
        <begin position="69"/>
        <end position="86"/>
    </location>
</feature>